<comment type="function">
    <text evidence="11">Thiolesterase that catalyzes the hydrolysis of S-D-lactoylglutathione to form glutathione and D-lactic acid. Involved in the metabolism of methylglyoxal, a toxic compound for yeast proliferation, by converting methylglyoxal to lactate via S-D-lactoylglutathione by sequential enzyme reactions catalyzed by glyoxalase I and glyoxalase II.</text>
</comment>
<dbReference type="EMBL" id="BTGD01000001">
    <property type="protein sequence ID" value="GMM53449.1"/>
    <property type="molecule type" value="Genomic_DNA"/>
</dbReference>
<dbReference type="GO" id="GO:0019243">
    <property type="term" value="P:methylglyoxal catabolic process to D-lactate via S-lactoyl-glutathione"/>
    <property type="evidence" value="ECO:0007669"/>
    <property type="project" value="UniProtKB-ARBA"/>
</dbReference>
<dbReference type="PANTHER" id="PTHR11935:SF94">
    <property type="entry name" value="TENZING NORGAY, ISOFORM C"/>
    <property type="match status" value="1"/>
</dbReference>
<evidence type="ECO:0000256" key="11">
    <source>
        <dbReference type="ARBA" id="ARBA00054750"/>
    </source>
</evidence>
<evidence type="ECO:0000256" key="9">
    <source>
        <dbReference type="ARBA" id="ARBA00031044"/>
    </source>
</evidence>
<comment type="caution">
    <text evidence="13">The sequence shown here is derived from an EMBL/GenBank/DDBJ whole genome shotgun (WGS) entry which is preliminary data.</text>
</comment>
<reference evidence="13 14" key="1">
    <citation type="journal article" date="2023" name="Elife">
        <title>Identification of key yeast species and microbe-microbe interactions impacting larval growth of Drosophila in the wild.</title>
        <authorList>
            <person name="Mure A."/>
            <person name="Sugiura Y."/>
            <person name="Maeda R."/>
            <person name="Honda K."/>
            <person name="Sakurai N."/>
            <person name="Takahashi Y."/>
            <person name="Watada M."/>
            <person name="Katoh T."/>
            <person name="Gotoh A."/>
            <person name="Gotoh Y."/>
            <person name="Taniguchi I."/>
            <person name="Nakamura K."/>
            <person name="Hayashi T."/>
            <person name="Katayama T."/>
            <person name="Uemura T."/>
            <person name="Hattori Y."/>
        </authorList>
    </citation>
    <scope>NUCLEOTIDE SEQUENCE [LARGE SCALE GENOMIC DNA]</scope>
    <source>
        <strain evidence="13 14">KH-74</strain>
    </source>
</reference>
<keyword evidence="6" id="KW-0479">Metal-binding</keyword>
<dbReference type="InterPro" id="IPR036866">
    <property type="entry name" value="RibonucZ/Hydroxyglut_hydro"/>
</dbReference>
<organism evidence="13 14">
    <name type="scientific">Maudiozyma humilis</name>
    <name type="common">Sour dough yeast</name>
    <name type="synonym">Kazachstania humilis</name>
    <dbReference type="NCBI Taxonomy" id="51915"/>
    <lineage>
        <taxon>Eukaryota</taxon>
        <taxon>Fungi</taxon>
        <taxon>Dikarya</taxon>
        <taxon>Ascomycota</taxon>
        <taxon>Saccharomycotina</taxon>
        <taxon>Saccharomycetes</taxon>
        <taxon>Saccharomycetales</taxon>
        <taxon>Saccharomycetaceae</taxon>
        <taxon>Maudiozyma</taxon>
    </lineage>
</organism>
<evidence type="ECO:0000256" key="8">
    <source>
        <dbReference type="ARBA" id="ARBA00022833"/>
    </source>
</evidence>
<accession>A0AAV5RSF2</accession>
<feature type="domain" description="Metallo-beta-lactamase" evidence="12">
    <location>
        <begin position="36"/>
        <end position="208"/>
    </location>
</feature>
<evidence type="ECO:0000313" key="13">
    <source>
        <dbReference type="EMBL" id="GMM53449.1"/>
    </source>
</evidence>
<keyword evidence="8" id="KW-0862">Zinc</keyword>
<dbReference type="InterPro" id="IPR001279">
    <property type="entry name" value="Metallo-B-lactamas"/>
</dbReference>
<evidence type="ECO:0000256" key="7">
    <source>
        <dbReference type="ARBA" id="ARBA00022801"/>
    </source>
</evidence>
<dbReference type="CDD" id="cd07723">
    <property type="entry name" value="hydroxyacylglutathione_hydrolase_MBL-fold"/>
    <property type="match status" value="1"/>
</dbReference>
<evidence type="ECO:0000256" key="2">
    <source>
        <dbReference type="ARBA" id="ARBA00001947"/>
    </source>
</evidence>
<dbReference type="GO" id="GO:0046872">
    <property type="term" value="F:metal ion binding"/>
    <property type="evidence" value="ECO:0007669"/>
    <property type="project" value="UniProtKB-KW"/>
</dbReference>
<protein>
    <recommendedName>
        <fullName evidence="5">hydroxyacylglutathione hydrolase</fullName>
        <ecNumber evidence="5">3.1.2.6</ecNumber>
    </recommendedName>
    <alternativeName>
        <fullName evidence="9">Glyoxalase II</fullName>
    </alternativeName>
</protein>
<evidence type="ECO:0000256" key="3">
    <source>
        <dbReference type="ARBA" id="ARBA00004963"/>
    </source>
</evidence>
<evidence type="ECO:0000259" key="12">
    <source>
        <dbReference type="SMART" id="SM00849"/>
    </source>
</evidence>
<evidence type="ECO:0000256" key="4">
    <source>
        <dbReference type="ARBA" id="ARBA00006759"/>
    </source>
</evidence>
<dbReference type="FunFam" id="3.60.15.10:FF:000045">
    <property type="entry name" value="Hydroxyacylglutathione hydrolase"/>
    <property type="match status" value="1"/>
</dbReference>
<dbReference type="Gene3D" id="3.60.15.10">
    <property type="entry name" value="Ribonuclease Z/Hydroxyacylglutathione hydrolase-like"/>
    <property type="match status" value="1"/>
</dbReference>
<keyword evidence="7 13" id="KW-0378">Hydrolase</keyword>
<dbReference type="SMART" id="SM00849">
    <property type="entry name" value="Lactamase_B"/>
    <property type="match status" value="1"/>
</dbReference>
<dbReference type="Pfam" id="PF00753">
    <property type="entry name" value="Lactamase_B"/>
    <property type="match status" value="1"/>
</dbReference>
<dbReference type="Proteomes" id="UP001377567">
    <property type="component" value="Unassembled WGS sequence"/>
</dbReference>
<dbReference type="EC" id="3.1.2.6" evidence="5"/>
<dbReference type="InterPro" id="IPR035680">
    <property type="entry name" value="Clx_II_MBL"/>
</dbReference>
<comment type="cofactor">
    <cofactor evidence="2">
        <name>Zn(2+)</name>
        <dbReference type="ChEBI" id="CHEBI:29105"/>
    </cofactor>
</comment>
<comment type="pathway">
    <text evidence="3">Secondary metabolite metabolism; methylglyoxal degradation; (R)-lactate from methylglyoxal: step 2/2.</text>
</comment>
<keyword evidence="14" id="KW-1185">Reference proteome</keyword>
<evidence type="ECO:0000256" key="1">
    <source>
        <dbReference type="ARBA" id="ARBA00001623"/>
    </source>
</evidence>
<evidence type="ECO:0000256" key="6">
    <source>
        <dbReference type="ARBA" id="ARBA00022723"/>
    </source>
</evidence>
<dbReference type="SUPFAM" id="SSF56281">
    <property type="entry name" value="Metallo-hydrolase/oxidoreductase"/>
    <property type="match status" value="1"/>
</dbReference>
<sequence>MSFLPVSKAHHISLLHRFIRRMHIKPIKMRWATGGDNYAYLVSSQDKGSSWLIDPAEPLEVLPNLDQMERRSIKAIVNTHHHYDHSGGNVDILRELKGNDDREIKVIAGSHVSPGATTIPVHRDPYTIGDLHVTCIRTPCHTGDSICYYIVDKNTNEHAIFTGDTLFTAGCGRFFEGTGQEMDTALNSIILQVVGEPNWGLTKVYPGHEYTKSNARFVREAVYQTPGQNEAFDKLEEFANTHKVTTGHFTLADELAFNPFMRLNDPKVRTAAGDKTNSRTTGDVMAKLREMKNRM</sequence>
<comment type="similarity">
    <text evidence="4">Belongs to the metallo-beta-lactamase superfamily. Glyoxalase II family.</text>
</comment>
<evidence type="ECO:0000256" key="10">
    <source>
        <dbReference type="ARBA" id="ARBA00051397"/>
    </source>
</evidence>
<gene>
    <name evidence="13" type="ORF">DAKH74_000650</name>
</gene>
<dbReference type="PANTHER" id="PTHR11935">
    <property type="entry name" value="BETA LACTAMASE DOMAIN"/>
    <property type="match status" value="1"/>
</dbReference>
<dbReference type="AlphaFoldDB" id="A0AAV5RSF2"/>
<evidence type="ECO:0000313" key="14">
    <source>
        <dbReference type="Proteomes" id="UP001377567"/>
    </source>
</evidence>
<proteinExistence type="inferred from homology"/>
<comment type="catalytic activity">
    <reaction evidence="1">
        <text>an S-(2-hydroxyacyl)glutathione + H2O = a 2-hydroxy carboxylate + glutathione + H(+)</text>
        <dbReference type="Rhea" id="RHEA:21864"/>
        <dbReference type="ChEBI" id="CHEBI:15377"/>
        <dbReference type="ChEBI" id="CHEBI:15378"/>
        <dbReference type="ChEBI" id="CHEBI:57925"/>
        <dbReference type="ChEBI" id="CHEBI:58896"/>
        <dbReference type="ChEBI" id="CHEBI:71261"/>
        <dbReference type="EC" id="3.1.2.6"/>
    </reaction>
</comment>
<dbReference type="GO" id="GO:0004416">
    <property type="term" value="F:hydroxyacylglutathione hydrolase activity"/>
    <property type="evidence" value="ECO:0007669"/>
    <property type="project" value="UniProtKB-EC"/>
</dbReference>
<dbReference type="InterPro" id="IPR032282">
    <property type="entry name" value="HAGH_C"/>
</dbReference>
<dbReference type="Pfam" id="PF16123">
    <property type="entry name" value="HAGH_C"/>
    <property type="match status" value="1"/>
</dbReference>
<evidence type="ECO:0000256" key="5">
    <source>
        <dbReference type="ARBA" id="ARBA00011917"/>
    </source>
</evidence>
<comment type="catalytic activity">
    <reaction evidence="10">
        <text>(R)-S-lactoylglutathione + H2O = (R)-lactate + glutathione + H(+)</text>
        <dbReference type="Rhea" id="RHEA:25245"/>
        <dbReference type="ChEBI" id="CHEBI:15377"/>
        <dbReference type="ChEBI" id="CHEBI:15378"/>
        <dbReference type="ChEBI" id="CHEBI:16004"/>
        <dbReference type="ChEBI" id="CHEBI:57474"/>
        <dbReference type="ChEBI" id="CHEBI:57925"/>
        <dbReference type="EC" id="3.1.2.6"/>
    </reaction>
</comment>
<name>A0AAV5RSF2_MAUHU</name>